<organism evidence="7">
    <name type="scientific">Spathaspora passalidarum (strain NRRL Y-27907 / 11-Y1)</name>
    <dbReference type="NCBI Taxonomy" id="619300"/>
    <lineage>
        <taxon>Eukaryota</taxon>
        <taxon>Fungi</taxon>
        <taxon>Dikarya</taxon>
        <taxon>Ascomycota</taxon>
        <taxon>Saccharomycotina</taxon>
        <taxon>Pichiomycetes</taxon>
        <taxon>Debaryomycetaceae</taxon>
        <taxon>Spathaspora</taxon>
    </lineage>
</organism>
<dbReference type="InterPro" id="IPR015943">
    <property type="entry name" value="WD40/YVTN_repeat-like_dom_sf"/>
</dbReference>
<dbReference type="PROSITE" id="PS50082">
    <property type="entry name" value="WD_REPEATS_2"/>
    <property type="match status" value="2"/>
</dbReference>
<dbReference type="eggNOG" id="KOG0273">
    <property type="taxonomic scope" value="Eukaryota"/>
</dbReference>
<evidence type="ECO:0000256" key="2">
    <source>
        <dbReference type="ARBA" id="ARBA00022574"/>
    </source>
</evidence>
<dbReference type="InParanoid" id="G3ATX9"/>
<evidence type="ECO:0000256" key="4">
    <source>
        <dbReference type="ARBA" id="ARBA00023242"/>
    </source>
</evidence>
<dbReference type="STRING" id="619300.G3ATX9"/>
<dbReference type="Proteomes" id="UP000000709">
    <property type="component" value="Unassembled WGS sequence"/>
</dbReference>
<dbReference type="FunCoup" id="G3ATX9">
    <property type="interactions" value="603"/>
</dbReference>
<name>G3ATX9_SPAPN</name>
<keyword evidence="4" id="KW-0539">Nucleus</keyword>
<dbReference type="PANTHER" id="PTHR22846:SF2">
    <property type="entry name" value="F-BOX-LIKE_WD REPEAT-CONTAINING PROTEIN EBI"/>
    <property type="match status" value="1"/>
</dbReference>
<dbReference type="GO" id="GO:0006357">
    <property type="term" value="P:regulation of transcription by RNA polymerase II"/>
    <property type="evidence" value="ECO:0007669"/>
    <property type="project" value="TreeGrafter"/>
</dbReference>
<dbReference type="PROSITE" id="PS50896">
    <property type="entry name" value="LISH"/>
    <property type="match status" value="1"/>
</dbReference>
<dbReference type="GO" id="GO:0034967">
    <property type="term" value="C:Set3 complex"/>
    <property type="evidence" value="ECO:0007669"/>
    <property type="project" value="TreeGrafter"/>
</dbReference>
<reference evidence="6 7" key="1">
    <citation type="journal article" date="2011" name="Proc. Natl. Acad. Sci. U.S.A.">
        <title>Comparative genomics of xylose-fermenting fungi for enhanced biofuel production.</title>
        <authorList>
            <person name="Wohlbach D.J."/>
            <person name="Kuo A."/>
            <person name="Sato T.K."/>
            <person name="Potts K.M."/>
            <person name="Salamov A.A."/>
            <person name="LaButti K.M."/>
            <person name="Sun H."/>
            <person name="Clum A."/>
            <person name="Pangilinan J.L."/>
            <person name="Lindquist E.A."/>
            <person name="Lucas S."/>
            <person name="Lapidus A."/>
            <person name="Jin M."/>
            <person name="Gunawan C."/>
            <person name="Balan V."/>
            <person name="Dale B.E."/>
            <person name="Jeffries T.W."/>
            <person name="Zinkel R."/>
            <person name="Barry K.W."/>
            <person name="Grigoriev I.V."/>
            <person name="Gasch A.P."/>
        </authorList>
    </citation>
    <scope>NUCLEOTIDE SEQUENCE [LARGE SCALE GENOMIC DNA]</scope>
    <source>
        <strain evidence="7">NRRL Y-27907 / 11-Y1</strain>
    </source>
</reference>
<dbReference type="InterPro" id="IPR019775">
    <property type="entry name" value="WD40_repeat_CS"/>
</dbReference>
<dbReference type="OrthoDB" id="1367865at2759"/>
<dbReference type="InterPro" id="IPR006594">
    <property type="entry name" value="LisH"/>
</dbReference>
<dbReference type="KEGG" id="spaa:SPAPADRAFT_157271"/>
<dbReference type="AlphaFoldDB" id="G3ATX9"/>
<gene>
    <name evidence="6" type="ORF">SPAPADRAFT_157271</name>
</gene>
<dbReference type="Gene3D" id="1.20.960.30">
    <property type="match status" value="1"/>
</dbReference>
<proteinExistence type="predicted"/>
<dbReference type="SUPFAM" id="SSF50978">
    <property type="entry name" value="WD40 repeat-like"/>
    <property type="match status" value="1"/>
</dbReference>
<dbReference type="Pfam" id="PF08513">
    <property type="entry name" value="LisH"/>
    <property type="match status" value="1"/>
</dbReference>
<evidence type="ECO:0000313" key="6">
    <source>
        <dbReference type="EMBL" id="EGW30354.1"/>
    </source>
</evidence>
<evidence type="ECO:0000256" key="3">
    <source>
        <dbReference type="ARBA" id="ARBA00022737"/>
    </source>
</evidence>
<keyword evidence="7" id="KW-1185">Reference proteome</keyword>
<protein>
    <submittedName>
        <fullName evidence="6">Uncharacterized protein</fullName>
    </submittedName>
</protein>
<dbReference type="PROSITE" id="PS00678">
    <property type="entry name" value="WD_REPEATS_1"/>
    <property type="match status" value="1"/>
</dbReference>
<dbReference type="HOGENOM" id="CLU_007609_1_1_1"/>
<keyword evidence="2 5" id="KW-0853">WD repeat</keyword>
<dbReference type="SMART" id="SM00667">
    <property type="entry name" value="LisH"/>
    <property type="match status" value="1"/>
</dbReference>
<evidence type="ECO:0000256" key="5">
    <source>
        <dbReference type="PROSITE-ProRule" id="PRU00221"/>
    </source>
</evidence>
<dbReference type="SMART" id="SM00320">
    <property type="entry name" value="WD40"/>
    <property type="match status" value="6"/>
</dbReference>
<dbReference type="InterPro" id="IPR001680">
    <property type="entry name" value="WD40_rpt"/>
</dbReference>
<dbReference type="PROSITE" id="PS50294">
    <property type="entry name" value="WD_REPEATS_REGION"/>
    <property type="match status" value="1"/>
</dbReference>
<comment type="subcellular location">
    <subcellularLocation>
        <location evidence="1">Nucleus</location>
    </subcellularLocation>
</comment>
<dbReference type="Gene3D" id="2.130.10.10">
    <property type="entry name" value="YVTN repeat-like/Quinoprotein amine dehydrogenase"/>
    <property type="match status" value="1"/>
</dbReference>
<dbReference type="InterPro" id="IPR036322">
    <property type="entry name" value="WD40_repeat_dom_sf"/>
</dbReference>
<dbReference type="GeneID" id="18871071"/>
<dbReference type="InterPro" id="IPR045183">
    <property type="entry name" value="Ebi-like"/>
</dbReference>
<sequence>MSLTSRELNYLVWRYLQESGYDLSAYALDQASLCSQYENSTNHDIITKIPPGCLVNLIQKGILFSIAEEEAKHESETKHEQEEVPNGKLNLLNALVHDHLKAVDPEDKRFMLRSELNGSEDKDNMEGIEKTDTEELSEPIQHAIDFTTKIIQPVIKFSPSLTCDWHPITKVFAYGKNEGSAVINAIKDGQIIESVILNHSNLLEASHNDVNIVSWSPLGNLIVTGGINGELRAWSPDGKLKNIANIVAEDVTSTKARAIIVSLYWSSSGQYLISVDSRNQICLWDGNTLSLIKQITDTTAATAAATAAATTTTTTTPSSYITSCAWLHEDKFALTTCKNNIKIHDIVQNAYGTIEIQPIGVLSGHEHSISLMKFNKNNKLLVSCSDFDYSIKIWRGSKGAGSTGATSAEESLDINIGDSKHNSPIVGLEWLEDDNLLSVSMDGVLNIWNSTTGKSLKHCQLLRKENFKTEQENADLIKDVLIFNVVLSPSKKYLAVGDDYCRITIWDMSLEGPKDLVRCLGVYSPEIAQKEGEQSNGHITENVGICDLKWDNESTYVSGSFNGIESVIVSLE</sequence>
<dbReference type="OMA" id="KWNKCGN"/>
<dbReference type="EMBL" id="GL996505">
    <property type="protein sequence ID" value="EGW30354.1"/>
    <property type="molecule type" value="Genomic_DNA"/>
</dbReference>
<dbReference type="GO" id="GO:0003714">
    <property type="term" value="F:transcription corepressor activity"/>
    <property type="evidence" value="ECO:0007669"/>
    <property type="project" value="InterPro"/>
</dbReference>
<feature type="repeat" description="WD" evidence="5">
    <location>
        <begin position="203"/>
        <end position="235"/>
    </location>
</feature>
<keyword evidence="3" id="KW-0677">Repeat</keyword>
<evidence type="ECO:0000256" key="1">
    <source>
        <dbReference type="ARBA" id="ARBA00004123"/>
    </source>
</evidence>
<accession>G3ATX9</accession>
<evidence type="ECO:0000313" key="7">
    <source>
        <dbReference type="Proteomes" id="UP000000709"/>
    </source>
</evidence>
<dbReference type="Pfam" id="PF00400">
    <property type="entry name" value="WD40"/>
    <property type="match status" value="3"/>
</dbReference>
<dbReference type="PANTHER" id="PTHR22846">
    <property type="entry name" value="WD40 REPEAT PROTEIN"/>
    <property type="match status" value="1"/>
</dbReference>
<dbReference type="RefSeq" id="XP_007377325.1">
    <property type="nucleotide sequence ID" value="XM_007377263.1"/>
</dbReference>
<feature type="repeat" description="WD" evidence="5">
    <location>
        <begin position="418"/>
        <end position="458"/>
    </location>
</feature>